<keyword evidence="4" id="KW-1185">Reference proteome</keyword>
<sequence length="423" mass="46705">MDLLASLNLENLPEQQTRIQTLFGNDPNFDLKLGFDSCCACGKASPKIDCSSCHRVKYCSKACRDKDSAPSGIYSDDNSEGGERALGHSSIICALLGLCNDDEVVEAGDKKELSSFSDDRRTAATDRVASEFESYPATLANVLIEGPCYQDALQKSVGSTLTIHVIGASTDSELWEGHPSKEQERNVFSCYADALAEVAEQYKMKSILLQFFGPQCPKTNINETLDIPPVQAKQSSTKLRVTTSNADYDGRSTNKQQSSPDILVFFNPGFTCPDYEWEKTLLSCMKENRFPFLVTTNTEMEAVADVQFLFDKKFFEDIPPTLKFILENTEDAANEMEGTGEDDSFDYDTSSFFSPNPYCGLRVRQSGTMANDVYVKSRWIYGGFSGPIRETASKKSTTTSSKGKRKRVDAANANSKKTNPALV</sequence>
<name>A0A448YUP2_9STRA</name>
<dbReference type="EMBL" id="CAACVS010000001">
    <property type="protein sequence ID" value="VEU33491.1"/>
    <property type="molecule type" value="Genomic_DNA"/>
</dbReference>
<evidence type="ECO:0000313" key="4">
    <source>
        <dbReference type="Proteomes" id="UP000291116"/>
    </source>
</evidence>
<dbReference type="InterPro" id="IPR046824">
    <property type="entry name" value="Mss51-like_C"/>
</dbReference>
<evidence type="ECO:0000313" key="3">
    <source>
        <dbReference type="EMBL" id="VEU33491.1"/>
    </source>
</evidence>
<dbReference type="Proteomes" id="UP000291116">
    <property type="component" value="Unassembled WGS sequence"/>
</dbReference>
<proteinExistence type="predicted"/>
<organism evidence="3 4">
    <name type="scientific">Pseudo-nitzschia multistriata</name>
    <dbReference type="NCBI Taxonomy" id="183589"/>
    <lineage>
        <taxon>Eukaryota</taxon>
        <taxon>Sar</taxon>
        <taxon>Stramenopiles</taxon>
        <taxon>Ochrophyta</taxon>
        <taxon>Bacillariophyta</taxon>
        <taxon>Bacillariophyceae</taxon>
        <taxon>Bacillariophycidae</taxon>
        <taxon>Bacillariales</taxon>
        <taxon>Bacillariaceae</taxon>
        <taxon>Pseudo-nitzschia</taxon>
    </lineage>
</organism>
<protein>
    <recommendedName>
        <fullName evidence="2">Mitochondrial splicing suppressor 51-like C-terminal domain-containing protein</fullName>
    </recommendedName>
</protein>
<feature type="region of interest" description="Disordered" evidence="1">
    <location>
        <begin position="236"/>
        <end position="256"/>
    </location>
</feature>
<reference evidence="3 4" key="1">
    <citation type="submission" date="2019-01" db="EMBL/GenBank/DDBJ databases">
        <authorList>
            <person name="Ferrante I. M."/>
        </authorList>
    </citation>
    <scope>NUCLEOTIDE SEQUENCE [LARGE SCALE GENOMIC DNA]</scope>
    <source>
        <strain evidence="3 4">B856</strain>
    </source>
</reference>
<dbReference type="PANTHER" id="PTHR28069">
    <property type="entry name" value="GH20023P"/>
    <property type="match status" value="1"/>
</dbReference>
<evidence type="ECO:0000256" key="1">
    <source>
        <dbReference type="SAM" id="MobiDB-lite"/>
    </source>
</evidence>
<evidence type="ECO:0000259" key="2">
    <source>
        <dbReference type="Pfam" id="PF20179"/>
    </source>
</evidence>
<accession>A0A448YUP2</accession>
<feature type="region of interest" description="Disordered" evidence="1">
    <location>
        <begin position="391"/>
        <end position="423"/>
    </location>
</feature>
<dbReference type="AlphaFoldDB" id="A0A448YUP2"/>
<dbReference type="OrthoDB" id="194537at2759"/>
<dbReference type="SUPFAM" id="SSF144232">
    <property type="entry name" value="HIT/MYND zinc finger-like"/>
    <property type="match status" value="1"/>
</dbReference>
<feature type="compositionally biased region" description="Polar residues" evidence="1">
    <location>
        <begin position="412"/>
        <end position="423"/>
    </location>
</feature>
<dbReference type="PANTHER" id="PTHR28069:SF2">
    <property type="entry name" value="GH20023P"/>
    <property type="match status" value="1"/>
</dbReference>
<dbReference type="Pfam" id="PF20179">
    <property type="entry name" value="MSS51_C"/>
    <property type="match status" value="1"/>
</dbReference>
<feature type="domain" description="Mitochondrial splicing suppressor 51-like C-terminal" evidence="2">
    <location>
        <begin position="136"/>
        <end position="316"/>
    </location>
</feature>
<gene>
    <name evidence="3" type="ORF">PSNMU_V1.4_AUG-EV-PASAV3_0002950</name>
</gene>